<keyword evidence="9" id="KW-0012">Acyltransferase</keyword>
<dbReference type="Proteomes" id="UP000013047">
    <property type="component" value="Unassembled WGS sequence"/>
</dbReference>
<feature type="transmembrane region" description="Helical" evidence="7">
    <location>
        <begin position="184"/>
        <end position="200"/>
    </location>
</feature>
<dbReference type="RefSeq" id="WP_004355671.1">
    <property type="nucleotide sequence ID" value="NZ_AMXF01000003.1"/>
</dbReference>
<dbReference type="GO" id="GO:0009246">
    <property type="term" value="P:enterobacterial common antigen biosynthetic process"/>
    <property type="evidence" value="ECO:0007669"/>
    <property type="project" value="TreeGrafter"/>
</dbReference>
<evidence type="ECO:0000256" key="3">
    <source>
        <dbReference type="ARBA" id="ARBA00022475"/>
    </source>
</evidence>
<name>N6ZX67_9RHOO</name>
<feature type="transmembrane region" description="Helical" evidence="7">
    <location>
        <begin position="265"/>
        <end position="292"/>
    </location>
</feature>
<reference evidence="9 10" key="1">
    <citation type="submission" date="2012-09" db="EMBL/GenBank/DDBJ databases">
        <title>Draft Genome Sequences of 6 Strains from Genus Thauera.</title>
        <authorList>
            <person name="Liu B."/>
            <person name="Shapleigh J.P."/>
            <person name="Frostegard A.H."/>
        </authorList>
    </citation>
    <scope>NUCLEOTIDE SEQUENCE [LARGE SCALE GENOMIC DNA]</scope>
    <source>
        <strain evidence="9 10">B4P</strain>
    </source>
</reference>
<comment type="similarity">
    <text evidence="2">Belongs to the acyltransferase 3 family.</text>
</comment>
<organism evidence="9 10">
    <name type="scientific">Thauera phenylacetica B4P</name>
    <dbReference type="NCBI Taxonomy" id="1234382"/>
    <lineage>
        <taxon>Bacteria</taxon>
        <taxon>Pseudomonadati</taxon>
        <taxon>Pseudomonadota</taxon>
        <taxon>Betaproteobacteria</taxon>
        <taxon>Rhodocyclales</taxon>
        <taxon>Zoogloeaceae</taxon>
        <taxon>Thauera</taxon>
    </lineage>
</organism>
<evidence type="ECO:0000256" key="5">
    <source>
        <dbReference type="ARBA" id="ARBA00022989"/>
    </source>
</evidence>
<dbReference type="AlphaFoldDB" id="N6ZX67"/>
<feature type="transmembrane region" description="Helical" evidence="7">
    <location>
        <begin position="234"/>
        <end position="253"/>
    </location>
</feature>
<feature type="transmembrane region" description="Helical" evidence="7">
    <location>
        <begin position="79"/>
        <end position="100"/>
    </location>
</feature>
<feature type="transmembrane region" description="Helical" evidence="7">
    <location>
        <begin position="51"/>
        <end position="67"/>
    </location>
</feature>
<dbReference type="GO" id="GO:0005886">
    <property type="term" value="C:plasma membrane"/>
    <property type="evidence" value="ECO:0007669"/>
    <property type="project" value="UniProtKB-SubCell"/>
</dbReference>
<feature type="domain" description="Acyltransferase 3" evidence="8">
    <location>
        <begin position="11"/>
        <end position="326"/>
    </location>
</feature>
<evidence type="ECO:0000256" key="4">
    <source>
        <dbReference type="ARBA" id="ARBA00022692"/>
    </source>
</evidence>
<protein>
    <submittedName>
        <fullName evidence="9">Acyltransferase domain, membrane protein</fullName>
    </submittedName>
</protein>
<feature type="transmembrane region" description="Helical" evidence="7">
    <location>
        <begin position="312"/>
        <end position="330"/>
    </location>
</feature>
<feature type="transmembrane region" description="Helical" evidence="7">
    <location>
        <begin position="157"/>
        <end position="172"/>
    </location>
</feature>
<evidence type="ECO:0000313" key="10">
    <source>
        <dbReference type="Proteomes" id="UP000013047"/>
    </source>
</evidence>
<comment type="caution">
    <text evidence="9">The sequence shown here is derived from an EMBL/GenBank/DDBJ whole genome shotgun (WGS) entry which is preliminary data.</text>
</comment>
<keyword evidence="6 7" id="KW-0472">Membrane</keyword>
<dbReference type="EMBL" id="AMXF01000003">
    <property type="protein sequence ID" value="ENO98893.1"/>
    <property type="molecule type" value="Genomic_DNA"/>
</dbReference>
<accession>N6ZX67</accession>
<proteinExistence type="inferred from homology"/>
<evidence type="ECO:0000313" key="9">
    <source>
        <dbReference type="EMBL" id="ENO98893.1"/>
    </source>
</evidence>
<comment type="subcellular location">
    <subcellularLocation>
        <location evidence="1">Cell membrane</location>
        <topology evidence="1">Multi-pass membrane protein</topology>
    </subcellularLocation>
</comment>
<keyword evidence="9" id="KW-0808">Transferase</keyword>
<dbReference type="GO" id="GO:0016413">
    <property type="term" value="F:O-acetyltransferase activity"/>
    <property type="evidence" value="ECO:0007669"/>
    <property type="project" value="TreeGrafter"/>
</dbReference>
<feature type="transmembrane region" description="Helical" evidence="7">
    <location>
        <begin position="12"/>
        <end position="31"/>
    </location>
</feature>
<keyword evidence="5 7" id="KW-1133">Transmembrane helix</keyword>
<evidence type="ECO:0000256" key="2">
    <source>
        <dbReference type="ARBA" id="ARBA00007400"/>
    </source>
</evidence>
<dbReference type="OrthoDB" id="7579632at2"/>
<feature type="transmembrane region" description="Helical" evidence="7">
    <location>
        <begin position="130"/>
        <end position="150"/>
    </location>
</feature>
<dbReference type="Pfam" id="PF01757">
    <property type="entry name" value="Acyl_transf_3"/>
    <property type="match status" value="1"/>
</dbReference>
<feature type="transmembrane region" description="Helical" evidence="7">
    <location>
        <begin position="207"/>
        <end position="228"/>
    </location>
</feature>
<gene>
    <name evidence="9" type="ORF">C667_01478</name>
</gene>
<dbReference type="InterPro" id="IPR002656">
    <property type="entry name" value="Acyl_transf_3_dom"/>
</dbReference>
<keyword evidence="3" id="KW-1003">Cell membrane</keyword>
<evidence type="ECO:0000259" key="8">
    <source>
        <dbReference type="Pfam" id="PF01757"/>
    </source>
</evidence>
<keyword evidence="4 7" id="KW-0812">Transmembrane</keyword>
<evidence type="ECO:0000256" key="1">
    <source>
        <dbReference type="ARBA" id="ARBA00004651"/>
    </source>
</evidence>
<sequence length="344" mass="39743">MSKENQYQQHIHVFRGVAIIFIVFAHTIPSLDWSDWPLTGKLIDAVANQSSIFFFFIAGYLFQHLSARFSFPQYLKQKLLTVILPYLVLSVPALFIFTVLTERTGMWSWFYDLEIWQQIGLFMLTGKHLAPLWFVPTIALFYLVAPLLIWMDRKLPQGYWLILPLLALSTYLGRDGPYGPIDKVIYLFPVYLMGMAFSHYKKVAMSLVMRWWPVLLLIAAASAAGVVFEWSSPPYWHMPMKAALALIITWQLYRHHHVFGHRLDYIAEISFGIFFIHAYFISAIKVLTVYWLHGTIYDGQEHADVPGNLLTFALYSGLVIVFTVYAIRSAKRLLGKKSRMFIGA</sequence>
<keyword evidence="10" id="KW-1185">Reference proteome</keyword>
<dbReference type="PANTHER" id="PTHR40074:SF2">
    <property type="entry name" value="O-ACETYLTRANSFERASE WECH"/>
    <property type="match status" value="1"/>
</dbReference>
<dbReference type="PANTHER" id="PTHR40074">
    <property type="entry name" value="O-ACETYLTRANSFERASE WECH"/>
    <property type="match status" value="1"/>
</dbReference>
<evidence type="ECO:0000256" key="7">
    <source>
        <dbReference type="SAM" id="Phobius"/>
    </source>
</evidence>
<evidence type="ECO:0000256" key="6">
    <source>
        <dbReference type="ARBA" id="ARBA00023136"/>
    </source>
</evidence>